<feature type="active site" description="Nucleophile" evidence="7">
    <location>
        <position position="98"/>
    </location>
</feature>
<dbReference type="InterPro" id="IPR036959">
    <property type="entry name" value="Peptidase_C12_UCH_sf"/>
</dbReference>
<evidence type="ECO:0000256" key="7">
    <source>
        <dbReference type="PROSITE-ProRule" id="PRU01393"/>
    </source>
</evidence>
<feature type="site" description="Transition state stabilizer" evidence="7">
    <location>
        <position position="92"/>
    </location>
</feature>
<evidence type="ECO:0000313" key="10">
    <source>
        <dbReference type="EMBL" id="KAK7686439.1"/>
    </source>
</evidence>
<feature type="domain" description="UCH catalytic" evidence="9">
    <location>
        <begin position="10"/>
        <end position="235"/>
    </location>
</feature>
<evidence type="ECO:0000256" key="5">
    <source>
        <dbReference type="ARBA" id="ARBA00022801"/>
    </source>
</evidence>
<evidence type="ECO:0000259" key="9">
    <source>
        <dbReference type="PROSITE" id="PS52048"/>
    </source>
</evidence>
<evidence type="ECO:0000256" key="1">
    <source>
        <dbReference type="ARBA" id="ARBA00000707"/>
    </source>
</evidence>
<feature type="active site" description="Proton donor" evidence="7">
    <location>
        <position position="170"/>
    </location>
</feature>
<dbReference type="SUPFAM" id="SSF54001">
    <property type="entry name" value="Cysteine proteinases"/>
    <property type="match status" value="1"/>
</dbReference>
<dbReference type="EC" id="3.4.19.12" evidence="8"/>
<dbReference type="Gene3D" id="3.40.532.10">
    <property type="entry name" value="Peptidase C12, ubiquitin carboxyl-terminal hydrolase"/>
    <property type="match status" value="1"/>
</dbReference>
<comment type="caution">
    <text evidence="10">The sequence shown here is derived from an EMBL/GenBank/DDBJ whole genome shotgun (WGS) entry which is preliminary data.</text>
</comment>
<dbReference type="GO" id="GO:0005737">
    <property type="term" value="C:cytoplasm"/>
    <property type="evidence" value="ECO:0007669"/>
    <property type="project" value="TreeGrafter"/>
</dbReference>
<protein>
    <recommendedName>
        <fullName evidence="8">Ubiquitin carboxyl-terminal hydrolase</fullName>
        <ecNumber evidence="8">3.4.19.12</ecNumber>
    </recommendedName>
</protein>
<reference evidence="10 11" key="1">
    <citation type="submission" date="2022-09" db="EMBL/GenBank/DDBJ databases">
        <authorList>
            <person name="Palmer J.M."/>
        </authorList>
    </citation>
    <scope>NUCLEOTIDE SEQUENCE [LARGE SCALE GENOMIC DNA]</scope>
    <source>
        <strain evidence="10 11">DSM 7382</strain>
    </source>
</reference>
<dbReference type="InterPro" id="IPR038765">
    <property type="entry name" value="Papain-like_cys_pep_sf"/>
</dbReference>
<dbReference type="Pfam" id="PF01088">
    <property type="entry name" value="Peptidase_C12"/>
    <property type="match status" value="1"/>
</dbReference>
<dbReference type="PRINTS" id="PR00707">
    <property type="entry name" value="UBCTHYDRLASE"/>
</dbReference>
<proteinExistence type="inferred from homology"/>
<keyword evidence="3 7" id="KW-0645">Protease</keyword>
<evidence type="ECO:0000313" key="11">
    <source>
        <dbReference type="Proteomes" id="UP001385951"/>
    </source>
</evidence>
<dbReference type="EMBL" id="JASBNA010000017">
    <property type="protein sequence ID" value="KAK7686439.1"/>
    <property type="molecule type" value="Genomic_DNA"/>
</dbReference>
<gene>
    <name evidence="10" type="ORF">QCA50_010663</name>
</gene>
<keyword evidence="4 7" id="KW-0833">Ubl conjugation pathway</keyword>
<dbReference type="InterPro" id="IPR001578">
    <property type="entry name" value="Peptidase_C12_UCH"/>
</dbReference>
<dbReference type="GO" id="GO:0004843">
    <property type="term" value="F:cysteine-type deubiquitinase activity"/>
    <property type="evidence" value="ECO:0007669"/>
    <property type="project" value="UniProtKB-UniRule"/>
</dbReference>
<sequence>MTDVPPAATHWVPLESNPDWSSKAGLVTSRFAYSDIYGLDEELLSLVPQPVKAVILLFPITEPIDRKMQEEVDHVRKHGQHWVDSNVIWIKQTIGNACGTMGLLHAIMNAGVPILPNSPIKKYIDACRELTPLERSGLLETTTIFSEIHAESASAGQTAPPEATARVDLHFTCFVSAPDPIDPNKKRLIELDGRRDSAFDRGECEDLLKDAARVIKECYVEAAASVQFSMLALAPPPEF</sequence>
<dbReference type="Proteomes" id="UP001385951">
    <property type="component" value="Unassembled WGS sequence"/>
</dbReference>
<comment type="catalytic activity">
    <reaction evidence="1 7 8">
        <text>Thiol-dependent hydrolysis of ester, thioester, amide, peptide and isopeptide bonds formed by the C-terminal Gly of ubiquitin (a 76-residue protein attached to proteins as an intracellular targeting signal).</text>
        <dbReference type="EC" id="3.4.19.12"/>
    </reaction>
</comment>
<evidence type="ECO:0000256" key="6">
    <source>
        <dbReference type="ARBA" id="ARBA00022807"/>
    </source>
</evidence>
<dbReference type="PANTHER" id="PTHR10589:SF17">
    <property type="entry name" value="UBIQUITIN CARBOXYL-TERMINAL HYDROLASE"/>
    <property type="match status" value="1"/>
</dbReference>
<keyword evidence="5 7" id="KW-0378">Hydrolase</keyword>
<dbReference type="GO" id="GO:0016579">
    <property type="term" value="P:protein deubiquitination"/>
    <property type="evidence" value="ECO:0007669"/>
    <property type="project" value="TreeGrafter"/>
</dbReference>
<evidence type="ECO:0000256" key="3">
    <source>
        <dbReference type="ARBA" id="ARBA00022670"/>
    </source>
</evidence>
<dbReference type="PANTHER" id="PTHR10589">
    <property type="entry name" value="UBIQUITIN CARBOXYL-TERMINAL HYDROLASE"/>
    <property type="match status" value="1"/>
</dbReference>
<name>A0AAW0G832_9APHY</name>
<evidence type="ECO:0000256" key="4">
    <source>
        <dbReference type="ARBA" id="ARBA00022786"/>
    </source>
</evidence>
<comment type="similarity">
    <text evidence="2 7 8">Belongs to the peptidase C12 family.</text>
</comment>
<keyword evidence="11" id="KW-1185">Reference proteome</keyword>
<keyword evidence="6 7" id="KW-0788">Thiol protease</keyword>
<dbReference type="AlphaFoldDB" id="A0AAW0G832"/>
<accession>A0AAW0G832</accession>
<evidence type="ECO:0000256" key="8">
    <source>
        <dbReference type="RuleBase" id="RU361215"/>
    </source>
</evidence>
<evidence type="ECO:0000256" key="2">
    <source>
        <dbReference type="ARBA" id="ARBA00009326"/>
    </source>
</evidence>
<dbReference type="PROSITE" id="PS52048">
    <property type="entry name" value="UCH_DOMAIN"/>
    <property type="match status" value="1"/>
</dbReference>
<organism evidence="10 11">
    <name type="scientific">Cerrena zonata</name>
    <dbReference type="NCBI Taxonomy" id="2478898"/>
    <lineage>
        <taxon>Eukaryota</taxon>
        <taxon>Fungi</taxon>
        <taxon>Dikarya</taxon>
        <taxon>Basidiomycota</taxon>
        <taxon>Agaricomycotina</taxon>
        <taxon>Agaricomycetes</taxon>
        <taxon>Polyporales</taxon>
        <taxon>Cerrenaceae</taxon>
        <taxon>Cerrena</taxon>
    </lineage>
</organism>
<feature type="site" description="Important for enzyme activity" evidence="7">
    <location>
        <position position="192"/>
    </location>
</feature>
<dbReference type="GO" id="GO:0006511">
    <property type="term" value="P:ubiquitin-dependent protein catabolic process"/>
    <property type="evidence" value="ECO:0007669"/>
    <property type="project" value="UniProtKB-UniRule"/>
</dbReference>
<dbReference type="FunFam" id="3.40.532.10:FF:000006">
    <property type="entry name" value="Ubiquitin carboxyl-terminal hydrolase"/>
    <property type="match status" value="1"/>
</dbReference>